<dbReference type="EMBL" id="CAWUHD010000206">
    <property type="protein sequence ID" value="CAK7238093.1"/>
    <property type="molecule type" value="Genomic_DNA"/>
</dbReference>
<keyword evidence="4 5" id="KW-0472">Membrane</keyword>
<evidence type="ECO:0000256" key="3">
    <source>
        <dbReference type="ARBA" id="ARBA00022989"/>
    </source>
</evidence>
<sequence>MTQNQNNVVPIAETIGTDVHTHSHHGLLLWPPPSDDPKDPLRWPRWTKVVAVLTVSLFNFVANFNGAGLSVATVILEMQFQKTASQINSLLTFNFLLLGVGNMIWVPLSVKFGKRPIMLVANALFFAVLVWTAKAKTFNQLLAARCVSGFASAAGEVWPE</sequence>
<dbReference type="SUPFAM" id="SSF103473">
    <property type="entry name" value="MFS general substrate transporter"/>
    <property type="match status" value="1"/>
</dbReference>
<dbReference type="InterPro" id="IPR036259">
    <property type="entry name" value="MFS_trans_sf"/>
</dbReference>
<reference evidence="7 8" key="1">
    <citation type="submission" date="2024-01" db="EMBL/GenBank/DDBJ databases">
        <authorList>
            <person name="Allen C."/>
            <person name="Tagirdzhanova G."/>
        </authorList>
    </citation>
    <scope>NUCLEOTIDE SEQUENCE [LARGE SCALE GENOMIC DNA]</scope>
</reference>
<name>A0ABP0D113_9PEZI</name>
<evidence type="ECO:0000256" key="2">
    <source>
        <dbReference type="ARBA" id="ARBA00022692"/>
    </source>
</evidence>
<evidence type="ECO:0000256" key="4">
    <source>
        <dbReference type="ARBA" id="ARBA00023136"/>
    </source>
</evidence>
<protein>
    <recommendedName>
        <fullName evidence="6">Major facilitator superfamily (MFS) profile domain-containing protein</fullName>
    </recommendedName>
</protein>
<dbReference type="InterPro" id="IPR020846">
    <property type="entry name" value="MFS_dom"/>
</dbReference>
<evidence type="ECO:0000256" key="5">
    <source>
        <dbReference type="SAM" id="Phobius"/>
    </source>
</evidence>
<gene>
    <name evidence="7" type="ORF">SEUCBS140593_010320</name>
</gene>
<feature type="domain" description="Major facilitator superfamily (MFS) profile" evidence="6">
    <location>
        <begin position="51"/>
        <end position="160"/>
    </location>
</feature>
<evidence type="ECO:0000313" key="8">
    <source>
        <dbReference type="Proteomes" id="UP001642482"/>
    </source>
</evidence>
<accession>A0ABP0D113</accession>
<keyword evidence="3 5" id="KW-1133">Transmembrane helix</keyword>
<evidence type="ECO:0000259" key="6">
    <source>
        <dbReference type="PROSITE" id="PS50850"/>
    </source>
</evidence>
<evidence type="ECO:0000256" key="1">
    <source>
        <dbReference type="ARBA" id="ARBA00004141"/>
    </source>
</evidence>
<dbReference type="PROSITE" id="PS50850">
    <property type="entry name" value="MFS"/>
    <property type="match status" value="1"/>
</dbReference>
<organism evidence="7 8">
    <name type="scientific">Sporothrix eucalyptigena</name>
    <dbReference type="NCBI Taxonomy" id="1812306"/>
    <lineage>
        <taxon>Eukaryota</taxon>
        <taxon>Fungi</taxon>
        <taxon>Dikarya</taxon>
        <taxon>Ascomycota</taxon>
        <taxon>Pezizomycotina</taxon>
        <taxon>Sordariomycetes</taxon>
        <taxon>Sordariomycetidae</taxon>
        <taxon>Ophiostomatales</taxon>
        <taxon>Ophiostomataceae</taxon>
        <taxon>Sporothrix</taxon>
    </lineage>
</organism>
<feature type="transmembrane region" description="Helical" evidence="5">
    <location>
        <begin position="87"/>
        <end position="105"/>
    </location>
</feature>
<evidence type="ECO:0000313" key="7">
    <source>
        <dbReference type="EMBL" id="CAK7238093.1"/>
    </source>
</evidence>
<dbReference type="Gene3D" id="1.20.1720.10">
    <property type="entry name" value="Multidrug resistance protein D"/>
    <property type="match status" value="1"/>
</dbReference>
<keyword evidence="8" id="KW-1185">Reference proteome</keyword>
<dbReference type="InterPro" id="IPR011701">
    <property type="entry name" value="MFS"/>
</dbReference>
<dbReference type="Proteomes" id="UP001642482">
    <property type="component" value="Unassembled WGS sequence"/>
</dbReference>
<dbReference type="PANTHER" id="PTHR23502:SF181">
    <property type="entry name" value="MAJOR FACILITATOR SUPERFAMILY (MFS) PROFILE DOMAIN-CONTAINING PROTEIN"/>
    <property type="match status" value="1"/>
</dbReference>
<comment type="caution">
    <text evidence="7">The sequence shown here is derived from an EMBL/GenBank/DDBJ whole genome shotgun (WGS) entry which is preliminary data.</text>
</comment>
<dbReference type="PANTHER" id="PTHR23502">
    <property type="entry name" value="MAJOR FACILITATOR SUPERFAMILY"/>
    <property type="match status" value="1"/>
</dbReference>
<dbReference type="Pfam" id="PF07690">
    <property type="entry name" value="MFS_1"/>
    <property type="match status" value="1"/>
</dbReference>
<keyword evidence="2 5" id="KW-0812">Transmembrane</keyword>
<feature type="transmembrane region" description="Helical" evidence="5">
    <location>
        <begin position="117"/>
        <end position="133"/>
    </location>
</feature>
<comment type="subcellular location">
    <subcellularLocation>
        <location evidence="1">Membrane</location>
        <topology evidence="1">Multi-pass membrane protein</topology>
    </subcellularLocation>
</comment>
<feature type="transmembrane region" description="Helical" evidence="5">
    <location>
        <begin position="49"/>
        <end position="75"/>
    </location>
</feature>
<proteinExistence type="predicted"/>